<dbReference type="AlphaFoldDB" id="A0A9N8JDS8"/>
<evidence type="ECO:0000313" key="2">
    <source>
        <dbReference type="Proteomes" id="UP000716446"/>
    </source>
</evidence>
<accession>A0A9N8JDS8</accession>
<comment type="caution">
    <text evidence="1">The sequence shown here is derived from an EMBL/GenBank/DDBJ whole genome shotgun (WGS) entry which is preliminary data.</text>
</comment>
<sequence>MVYLHTSMYRGQRIYMTSTQRKEVANHCRHILSMAALVVAERGTEQHHIIFSVFLAGVNSANDHDKNRAIGIMRAMEGTGISCNVTKSRELLEAVCAEQRARADFGGNAAEVDWVSFAKERGFRIVNLGL</sequence>
<evidence type="ECO:0000313" key="1">
    <source>
        <dbReference type="EMBL" id="CAD0084070.1"/>
    </source>
</evidence>
<gene>
    <name evidence="1" type="ORF">AWRI4619_LOCUS2637</name>
</gene>
<proteinExistence type="predicted"/>
<dbReference type="InterPro" id="IPR021858">
    <property type="entry name" value="Fun_TF"/>
</dbReference>
<keyword evidence="2" id="KW-1185">Reference proteome</keyword>
<name>A0A9N8JDS8_9PEZI</name>
<organism evidence="1 2">
    <name type="scientific">Aureobasidium vineae</name>
    <dbReference type="NCBI Taxonomy" id="2773715"/>
    <lineage>
        <taxon>Eukaryota</taxon>
        <taxon>Fungi</taxon>
        <taxon>Dikarya</taxon>
        <taxon>Ascomycota</taxon>
        <taxon>Pezizomycotina</taxon>
        <taxon>Dothideomycetes</taxon>
        <taxon>Dothideomycetidae</taxon>
        <taxon>Dothideales</taxon>
        <taxon>Saccotheciaceae</taxon>
        <taxon>Aureobasidium</taxon>
    </lineage>
</organism>
<protein>
    <submittedName>
        <fullName evidence="1">Uncharacterized protein</fullName>
    </submittedName>
</protein>
<dbReference type="Pfam" id="PF11951">
    <property type="entry name" value="Fungal_trans_2"/>
    <property type="match status" value="1"/>
</dbReference>
<reference evidence="1" key="1">
    <citation type="submission" date="2020-06" db="EMBL/GenBank/DDBJ databases">
        <authorList>
            <person name="Onetto C."/>
        </authorList>
    </citation>
    <scope>NUCLEOTIDE SEQUENCE</scope>
</reference>
<dbReference type="EMBL" id="CAIJEN010000003">
    <property type="protein sequence ID" value="CAD0084070.1"/>
    <property type="molecule type" value="Genomic_DNA"/>
</dbReference>
<dbReference type="Proteomes" id="UP000716446">
    <property type="component" value="Unassembled WGS sequence"/>
</dbReference>